<feature type="signal peptide" evidence="1">
    <location>
        <begin position="1"/>
        <end position="23"/>
    </location>
</feature>
<gene>
    <name evidence="2" type="ORF">PoB_006371700</name>
</gene>
<dbReference type="AlphaFoldDB" id="A0AAV4CZ76"/>
<sequence>MERTVRPFSWLLLVLILPHQREREKRTFYAKLLKMYITRDDVSDEKPKDDVFKSAASLAIVEDDNEGCSCEVSLKPGG</sequence>
<protein>
    <submittedName>
        <fullName evidence="2">Uncharacterized protein</fullName>
    </submittedName>
</protein>
<keyword evidence="3" id="KW-1185">Reference proteome</keyword>
<evidence type="ECO:0000256" key="1">
    <source>
        <dbReference type="SAM" id="SignalP"/>
    </source>
</evidence>
<comment type="caution">
    <text evidence="2">The sequence shown here is derived from an EMBL/GenBank/DDBJ whole genome shotgun (WGS) entry which is preliminary data.</text>
</comment>
<feature type="chain" id="PRO_5043416500" evidence="1">
    <location>
        <begin position="24"/>
        <end position="78"/>
    </location>
</feature>
<evidence type="ECO:0000313" key="3">
    <source>
        <dbReference type="Proteomes" id="UP000735302"/>
    </source>
</evidence>
<dbReference type="Proteomes" id="UP000735302">
    <property type="component" value="Unassembled WGS sequence"/>
</dbReference>
<name>A0AAV4CZ76_9GAST</name>
<evidence type="ECO:0000313" key="2">
    <source>
        <dbReference type="EMBL" id="GFO37212.1"/>
    </source>
</evidence>
<accession>A0AAV4CZ76</accession>
<dbReference type="EMBL" id="BLXT01007182">
    <property type="protein sequence ID" value="GFO37212.1"/>
    <property type="molecule type" value="Genomic_DNA"/>
</dbReference>
<organism evidence="2 3">
    <name type="scientific">Plakobranchus ocellatus</name>
    <dbReference type="NCBI Taxonomy" id="259542"/>
    <lineage>
        <taxon>Eukaryota</taxon>
        <taxon>Metazoa</taxon>
        <taxon>Spiralia</taxon>
        <taxon>Lophotrochozoa</taxon>
        <taxon>Mollusca</taxon>
        <taxon>Gastropoda</taxon>
        <taxon>Heterobranchia</taxon>
        <taxon>Euthyneura</taxon>
        <taxon>Panpulmonata</taxon>
        <taxon>Sacoglossa</taxon>
        <taxon>Placobranchoidea</taxon>
        <taxon>Plakobranchidae</taxon>
        <taxon>Plakobranchus</taxon>
    </lineage>
</organism>
<keyword evidence="1" id="KW-0732">Signal</keyword>
<reference evidence="2 3" key="1">
    <citation type="journal article" date="2021" name="Elife">
        <title>Chloroplast acquisition without the gene transfer in kleptoplastic sea slugs, Plakobranchus ocellatus.</title>
        <authorList>
            <person name="Maeda T."/>
            <person name="Takahashi S."/>
            <person name="Yoshida T."/>
            <person name="Shimamura S."/>
            <person name="Takaki Y."/>
            <person name="Nagai Y."/>
            <person name="Toyoda A."/>
            <person name="Suzuki Y."/>
            <person name="Arimoto A."/>
            <person name="Ishii H."/>
            <person name="Satoh N."/>
            <person name="Nishiyama T."/>
            <person name="Hasebe M."/>
            <person name="Maruyama T."/>
            <person name="Minagawa J."/>
            <person name="Obokata J."/>
            <person name="Shigenobu S."/>
        </authorList>
    </citation>
    <scope>NUCLEOTIDE SEQUENCE [LARGE SCALE GENOMIC DNA]</scope>
</reference>
<proteinExistence type="predicted"/>